<evidence type="ECO:0000313" key="2">
    <source>
        <dbReference type="Proteomes" id="UP001258017"/>
    </source>
</evidence>
<proteinExistence type="predicted"/>
<dbReference type="Proteomes" id="UP001258017">
    <property type="component" value="Unassembled WGS sequence"/>
</dbReference>
<dbReference type="AlphaFoldDB" id="A0AAD9VHF5"/>
<name>A0AAD9VHF5_9HYME</name>
<comment type="caution">
    <text evidence="1">The sequence shown here is derived from an EMBL/GenBank/DDBJ whole genome shotgun (WGS) entry which is preliminary data.</text>
</comment>
<accession>A0AAD9VHF5</accession>
<organism evidence="1 2">
    <name type="scientific">Odynerus spinipes</name>
    <dbReference type="NCBI Taxonomy" id="1348599"/>
    <lineage>
        <taxon>Eukaryota</taxon>
        <taxon>Metazoa</taxon>
        <taxon>Ecdysozoa</taxon>
        <taxon>Arthropoda</taxon>
        <taxon>Hexapoda</taxon>
        <taxon>Insecta</taxon>
        <taxon>Pterygota</taxon>
        <taxon>Neoptera</taxon>
        <taxon>Endopterygota</taxon>
        <taxon>Hymenoptera</taxon>
        <taxon>Apocrita</taxon>
        <taxon>Aculeata</taxon>
        <taxon>Vespoidea</taxon>
        <taxon>Vespidae</taxon>
        <taxon>Eumeninae</taxon>
        <taxon>Odynerus</taxon>
    </lineage>
</organism>
<gene>
    <name evidence="1" type="ORF">KPH14_012959</name>
</gene>
<evidence type="ECO:0000313" key="1">
    <source>
        <dbReference type="EMBL" id="KAK2574681.1"/>
    </source>
</evidence>
<reference evidence="1" key="1">
    <citation type="submission" date="2021-08" db="EMBL/GenBank/DDBJ databases">
        <authorList>
            <person name="Misof B."/>
            <person name="Oliver O."/>
            <person name="Podsiadlowski L."/>
            <person name="Donath A."/>
            <person name="Peters R."/>
            <person name="Mayer C."/>
            <person name="Rust J."/>
            <person name="Gunkel S."/>
            <person name="Lesny P."/>
            <person name="Martin S."/>
            <person name="Oeyen J.P."/>
            <person name="Petersen M."/>
            <person name="Panagiotis P."/>
            <person name="Wilbrandt J."/>
            <person name="Tanja T."/>
        </authorList>
    </citation>
    <scope>NUCLEOTIDE SEQUENCE</scope>
    <source>
        <strain evidence="1">GBR_01_08_01A</strain>
        <tissue evidence="1">Thorax + abdomen</tissue>
    </source>
</reference>
<dbReference type="EMBL" id="JAIFRP010005280">
    <property type="protein sequence ID" value="KAK2574681.1"/>
    <property type="molecule type" value="Genomic_DNA"/>
</dbReference>
<protein>
    <submittedName>
        <fullName evidence="1">Uncharacterized protein</fullName>
    </submittedName>
</protein>
<sequence>MVFDPSTIKSEEDAKQFFTDFGLKMVDKIRTIDETMIVGGDIAAKTLVSGKLYENSIFGLPIAEDF</sequence>
<reference evidence="1" key="2">
    <citation type="journal article" date="2023" name="Commun. Biol.">
        <title>Intrasexual cuticular hydrocarbon dimorphism in a wasp sheds light on hydrocarbon biosynthesis genes in Hymenoptera.</title>
        <authorList>
            <person name="Moris V.C."/>
            <person name="Podsiadlowski L."/>
            <person name="Martin S."/>
            <person name="Oeyen J.P."/>
            <person name="Donath A."/>
            <person name="Petersen M."/>
            <person name="Wilbrandt J."/>
            <person name="Misof B."/>
            <person name="Liedtke D."/>
            <person name="Thamm M."/>
            <person name="Scheiner R."/>
            <person name="Schmitt T."/>
            <person name="Niehuis O."/>
        </authorList>
    </citation>
    <scope>NUCLEOTIDE SEQUENCE</scope>
    <source>
        <strain evidence="1">GBR_01_08_01A</strain>
    </source>
</reference>
<keyword evidence="2" id="KW-1185">Reference proteome</keyword>